<dbReference type="PANTHER" id="PTHR45947">
    <property type="entry name" value="SULFOQUINOVOSYL TRANSFERASE SQD2"/>
    <property type="match status" value="1"/>
</dbReference>
<evidence type="ECO:0000259" key="1">
    <source>
        <dbReference type="Pfam" id="PF00534"/>
    </source>
</evidence>
<dbReference type="RefSeq" id="WP_185693963.1">
    <property type="nucleotide sequence ID" value="NZ_JACHVA010000126.1"/>
</dbReference>
<feature type="domain" description="Glycosyltransferase subfamily 4-like N-terminal" evidence="2">
    <location>
        <begin position="14"/>
        <end position="203"/>
    </location>
</feature>
<gene>
    <name evidence="3" type="ORF">H5P30_16230</name>
</gene>
<name>A0A7X1B0F0_9BACT</name>
<feature type="domain" description="Glycosyl transferase family 1" evidence="1">
    <location>
        <begin position="221"/>
        <end position="375"/>
    </location>
</feature>
<protein>
    <submittedName>
        <fullName evidence="3">Glycosyltransferase family 4 protein</fullName>
    </submittedName>
</protein>
<dbReference type="PANTHER" id="PTHR45947:SF13">
    <property type="entry name" value="TRANSFERASE"/>
    <property type="match status" value="1"/>
</dbReference>
<dbReference type="Pfam" id="PF00534">
    <property type="entry name" value="Glycos_transf_1"/>
    <property type="match status" value="1"/>
</dbReference>
<keyword evidence="4" id="KW-1185">Reference proteome</keyword>
<dbReference type="AlphaFoldDB" id="A0A7X1B0F0"/>
<dbReference type="InterPro" id="IPR001296">
    <property type="entry name" value="Glyco_trans_1"/>
</dbReference>
<reference evidence="3 4" key="1">
    <citation type="submission" date="2020-07" db="EMBL/GenBank/DDBJ databases">
        <authorList>
            <person name="Feng X."/>
        </authorList>
    </citation>
    <scope>NUCLEOTIDE SEQUENCE [LARGE SCALE GENOMIC DNA]</scope>
    <source>
        <strain evidence="3 4">JCM14086</strain>
    </source>
</reference>
<dbReference type="EMBL" id="JACHVA010000126">
    <property type="protein sequence ID" value="MBC2603331.1"/>
    <property type="molecule type" value="Genomic_DNA"/>
</dbReference>
<organism evidence="3 4">
    <name type="scientific">Puniceicoccus vermicola</name>
    <dbReference type="NCBI Taxonomy" id="388746"/>
    <lineage>
        <taxon>Bacteria</taxon>
        <taxon>Pseudomonadati</taxon>
        <taxon>Verrucomicrobiota</taxon>
        <taxon>Opitutia</taxon>
        <taxon>Puniceicoccales</taxon>
        <taxon>Puniceicoccaceae</taxon>
        <taxon>Puniceicoccus</taxon>
    </lineage>
</organism>
<proteinExistence type="predicted"/>
<keyword evidence="3" id="KW-0808">Transferase</keyword>
<dbReference type="InterPro" id="IPR028098">
    <property type="entry name" value="Glyco_trans_4-like_N"/>
</dbReference>
<accession>A0A7X1B0F0</accession>
<dbReference type="CDD" id="cd03801">
    <property type="entry name" value="GT4_PimA-like"/>
    <property type="match status" value="1"/>
</dbReference>
<evidence type="ECO:0000313" key="3">
    <source>
        <dbReference type="EMBL" id="MBC2603331.1"/>
    </source>
</evidence>
<dbReference type="InterPro" id="IPR050194">
    <property type="entry name" value="Glycosyltransferase_grp1"/>
</dbReference>
<evidence type="ECO:0000259" key="2">
    <source>
        <dbReference type="Pfam" id="PF13439"/>
    </source>
</evidence>
<dbReference type="SUPFAM" id="SSF53756">
    <property type="entry name" value="UDP-Glycosyltransferase/glycogen phosphorylase"/>
    <property type="match status" value="1"/>
</dbReference>
<evidence type="ECO:0000313" key="4">
    <source>
        <dbReference type="Proteomes" id="UP000525652"/>
    </source>
</evidence>
<dbReference type="Proteomes" id="UP000525652">
    <property type="component" value="Unassembled WGS sequence"/>
</dbReference>
<dbReference type="Gene3D" id="3.40.50.2000">
    <property type="entry name" value="Glycogen Phosphorylase B"/>
    <property type="match status" value="2"/>
</dbReference>
<sequence>MRVAVFHNYYALPGGEDVVFELECKTLESMGHTVLPFVVRNSEVFGEASAFQKIGYAWRTPYNREIHREVSQFLKENKADIGHVHNWFPILSPAIYDAHHDCGIPVVQTLHNYRIGCASGTFRREEKSCHDCTPGHTLPSVRHKCYRNSRIGSLSWMRTVNRAWSNGTYTQTVDRYICPSQEVANQHRKMGLPDEKITIIPNGCERPVRESQISHQDSVSDALFVGRLTPEKGTDVAIEAWRILTKLFPPESPPTLRIVGQGPDEERLRTLAENIPGIHFCGQQPRERVTEFLHSTKALIFPSRWAEPFGLGMIEAFSAGCPVIASNCGAPAEIIKDGVQGFHFPVGSAPILSEKLTLLLSDSEMREQMGLAARQHYEANFTPEAHAEQLLSCFEKTLKEHPQSQRASQ</sequence>
<dbReference type="Pfam" id="PF13439">
    <property type="entry name" value="Glyco_transf_4"/>
    <property type="match status" value="1"/>
</dbReference>
<comment type="caution">
    <text evidence="3">The sequence shown here is derived from an EMBL/GenBank/DDBJ whole genome shotgun (WGS) entry which is preliminary data.</text>
</comment>
<dbReference type="GO" id="GO:0016757">
    <property type="term" value="F:glycosyltransferase activity"/>
    <property type="evidence" value="ECO:0007669"/>
    <property type="project" value="InterPro"/>
</dbReference>